<organism evidence="7 8">
    <name type="scientific">Candidatus Woesebacteria bacterium GWA1_41_8</name>
    <dbReference type="NCBI Taxonomy" id="1802471"/>
    <lineage>
        <taxon>Bacteria</taxon>
        <taxon>Candidatus Woeseibacteriota</taxon>
    </lineage>
</organism>
<dbReference type="SFLD" id="SFLDS00005">
    <property type="entry name" value="Isoprenoid_Synthase_Type_I"/>
    <property type="match status" value="1"/>
</dbReference>
<reference evidence="7 8" key="1">
    <citation type="journal article" date="2016" name="Nat. Commun.">
        <title>Thousands of microbial genomes shed light on interconnected biogeochemical processes in an aquifer system.</title>
        <authorList>
            <person name="Anantharaman K."/>
            <person name="Brown C.T."/>
            <person name="Hug L.A."/>
            <person name="Sharon I."/>
            <person name="Castelle C.J."/>
            <person name="Probst A.J."/>
            <person name="Thomas B.C."/>
            <person name="Singh A."/>
            <person name="Wilkins M.J."/>
            <person name="Karaoz U."/>
            <person name="Brodie E.L."/>
            <person name="Williams K.H."/>
            <person name="Hubbard S.S."/>
            <person name="Banfield J.F."/>
        </authorList>
    </citation>
    <scope>NUCLEOTIDE SEQUENCE [LARGE SCALE GENOMIC DNA]</scope>
</reference>
<dbReference type="InterPro" id="IPR008949">
    <property type="entry name" value="Isoprenoid_synthase_dom_sf"/>
</dbReference>
<dbReference type="EMBL" id="MGFJ01000014">
    <property type="protein sequence ID" value="OGM02814.1"/>
    <property type="molecule type" value="Genomic_DNA"/>
</dbReference>
<dbReference type="InterPro" id="IPR033749">
    <property type="entry name" value="Polyprenyl_synt_CS"/>
</dbReference>
<dbReference type="Proteomes" id="UP000176198">
    <property type="component" value="Unassembled WGS sequence"/>
</dbReference>
<comment type="cofactor">
    <cofactor evidence="1">
        <name>Mg(2+)</name>
        <dbReference type="ChEBI" id="CHEBI:18420"/>
    </cofactor>
</comment>
<keyword evidence="3 6" id="KW-0808">Transferase</keyword>
<evidence type="ECO:0000313" key="8">
    <source>
        <dbReference type="Proteomes" id="UP000176198"/>
    </source>
</evidence>
<evidence type="ECO:0000256" key="2">
    <source>
        <dbReference type="ARBA" id="ARBA00006706"/>
    </source>
</evidence>
<dbReference type="SUPFAM" id="SSF48576">
    <property type="entry name" value="Terpenoid synthases"/>
    <property type="match status" value="1"/>
</dbReference>
<dbReference type="Pfam" id="PF00348">
    <property type="entry name" value="polyprenyl_synt"/>
    <property type="match status" value="1"/>
</dbReference>
<proteinExistence type="inferred from homology"/>
<evidence type="ECO:0000256" key="3">
    <source>
        <dbReference type="ARBA" id="ARBA00022679"/>
    </source>
</evidence>
<accession>A0A1F7WIZ0</accession>
<evidence type="ECO:0000256" key="5">
    <source>
        <dbReference type="ARBA" id="ARBA00022842"/>
    </source>
</evidence>
<dbReference type="GO" id="GO:0008299">
    <property type="term" value="P:isoprenoid biosynthetic process"/>
    <property type="evidence" value="ECO:0007669"/>
    <property type="project" value="InterPro"/>
</dbReference>
<dbReference type="Gene3D" id="1.10.600.10">
    <property type="entry name" value="Farnesyl Diphosphate Synthase"/>
    <property type="match status" value="1"/>
</dbReference>
<evidence type="ECO:0000256" key="4">
    <source>
        <dbReference type="ARBA" id="ARBA00022723"/>
    </source>
</evidence>
<protein>
    <recommendedName>
        <fullName evidence="9">Polyprenyl synthetase</fullName>
    </recommendedName>
</protein>
<sequence length="359" mass="40180">MDVKSYLKEYISRADIFISSYMDTKILEVKDVGKNSRGGLVAVDMLERYKKFCSGGKKLRGGLIQLGFEVAGGEKRAVLGASTAIELIHAFLLMHDDIQDMDALRRGQPTIHKQYESKHEEMKFKKDFKLYGTSMGINMGDLGAYMGMEVILSSKIDESRKLEAAIYFSRLLQRVAFGQGLDVTYEQLPKITEEDVLEVHLQKTSVYTVGGPLKIGAILGGMSKKNIDAIEKYGEPIGIAFQLRDDELGLFSSEKELGKPIGSDIREGKNTILKIKAIEKAKGKDKAFLIKAYGDRKISQKSVDKVRDLTIKTGAYDYSKKLAKKLVTDGKKFIPQITKNSYFQDTLSSFADFMIERNS</sequence>
<dbReference type="SFLD" id="SFLDG01017">
    <property type="entry name" value="Polyprenyl_Transferase_Like"/>
    <property type="match status" value="1"/>
</dbReference>
<dbReference type="AlphaFoldDB" id="A0A1F7WIZ0"/>
<dbReference type="InterPro" id="IPR000092">
    <property type="entry name" value="Polyprenyl_synt"/>
</dbReference>
<evidence type="ECO:0000256" key="6">
    <source>
        <dbReference type="RuleBase" id="RU004466"/>
    </source>
</evidence>
<gene>
    <name evidence="7" type="ORF">A2115_01910</name>
</gene>
<dbReference type="PANTHER" id="PTHR12001">
    <property type="entry name" value="GERANYLGERANYL PYROPHOSPHATE SYNTHASE"/>
    <property type="match status" value="1"/>
</dbReference>
<dbReference type="GO" id="GO:0046872">
    <property type="term" value="F:metal ion binding"/>
    <property type="evidence" value="ECO:0007669"/>
    <property type="project" value="UniProtKB-KW"/>
</dbReference>
<comment type="caution">
    <text evidence="7">The sequence shown here is derived from an EMBL/GenBank/DDBJ whole genome shotgun (WGS) entry which is preliminary data.</text>
</comment>
<comment type="similarity">
    <text evidence="2 6">Belongs to the FPP/GGPP synthase family.</text>
</comment>
<evidence type="ECO:0000313" key="7">
    <source>
        <dbReference type="EMBL" id="OGM02814.1"/>
    </source>
</evidence>
<name>A0A1F7WIZ0_9BACT</name>
<dbReference type="STRING" id="1802471.A2115_01910"/>
<keyword evidence="5" id="KW-0460">Magnesium</keyword>
<dbReference type="GO" id="GO:0004659">
    <property type="term" value="F:prenyltransferase activity"/>
    <property type="evidence" value="ECO:0007669"/>
    <property type="project" value="InterPro"/>
</dbReference>
<dbReference type="PANTHER" id="PTHR12001:SF85">
    <property type="entry name" value="SHORT CHAIN ISOPRENYL DIPHOSPHATE SYNTHASE"/>
    <property type="match status" value="1"/>
</dbReference>
<evidence type="ECO:0000256" key="1">
    <source>
        <dbReference type="ARBA" id="ARBA00001946"/>
    </source>
</evidence>
<dbReference type="PROSITE" id="PS00723">
    <property type="entry name" value="POLYPRENYL_SYNTHASE_1"/>
    <property type="match status" value="1"/>
</dbReference>
<evidence type="ECO:0008006" key="9">
    <source>
        <dbReference type="Google" id="ProtNLM"/>
    </source>
</evidence>
<dbReference type="CDD" id="cd00685">
    <property type="entry name" value="Trans_IPPS_HT"/>
    <property type="match status" value="1"/>
</dbReference>
<keyword evidence="4" id="KW-0479">Metal-binding</keyword>